<keyword evidence="3" id="KW-1185">Reference proteome</keyword>
<sequence length="382" mass="43421">MATMTFPPLHNLSQNPEDQESLRRIKLVWDEYSSGWDQETIMTILSHLHDVRVTPSNRGKPCEHKLRKVEFNFGIWVMLRCIYPNCKMQSLKGRLVGKYPWIDVDSFVGLGHGRPTDDMGDVYGTTAAGGSMKPDIGQHWQGFQVQSQDYVASPSDSNERLIKRENNLAPTFTQSRLADGIDRQQDLSFSNLRPLQPLFPIRRNAAQPTTPCPPRANPFPGVNPQPSTGCIQQSDSFANFLKRKAEDNIPNTPSKKPGFSALRAPSPVGFDSRSSFLDDETDARPEAASQDHQRSCNSPRECCKLYHEQRKAEFTEALDQTFQQMQADLKTLVQRHGEDMKRVVNPPSARQKQQQNGDFDRDALLERLDTRVTRLEELLRLQ</sequence>
<organism evidence="2 3">
    <name type="scientific">Fusarium euwallaceae</name>
    <dbReference type="NCBI Taxonomy" id="1147111"/>
    <lineage>
        <taxon>Eukaryota</taxon>
        <taxon>Fungi</taxon>
        <taxon>Dikarya</taxon>
        <taxon>Ascomycota</taxon>
        <taxon>Pezizomycotina</taxon>
        <taxon>Sordariomycetes</taxon>
        <taxon>Hypocreomycetidae</taxon>
        <taxon>Hypocreales</taxon>
        <taxon>Nectriaceae</taxon>
        <taxon>Fusarium</taxon>
        <taxon>Fusarium solani species complex</taxon>
    </lineage>
</organism>
<feature type="region of interest" description="Disordered" evidence="1">
    <location>
        <begin position="247"/>
        <end position="298"/>
    </location>
</feature>
<feature type="compositionally biased region" description="Basic and acidic residues" evidence="1">
    <location>
        <begin position="282"/>
        <end position="294"/>
    </location>
</feature>
<protein>
    <submittedName>
        <fullName evidence="2">Uncharacterized protein</fullName>
    </submittedName>
</protein>
<accession>A0A430L1Z4</accession>
<evidence type="ECO:0000256" key="1">
    <source>
        <dbReference type="SAM" id="MobiDB-lite"/>
    </source>
</evidence>
<evidence type="ECO:0000313" key="3">
    <source>
        <dbReference type="Proteomes" id="UP000287124"/>
    </source>
</evidence>
<comment type="caution">
    <text evidence="2">The sequence shown here is derived from an EMBL/GenBank/DDBJ whole genome shotgun (WGS) entry which is preliminary data.</text>
</comment>
<dbReference type="EMBL" id="MIKF01000531">
    <property type="protein sequence ID" value="RTE69763.1"/>
    <property type="molecule type" value="Genomic_DNA"/>
</dbReference>
<reference evidence="2 3" key="1">
    <citation type="submission" date="2017-06" db="EMBL/GenBank/DDBJ databases">
        <title>Comparative genomic analysis of Ambrosia Fusariam Clade fungi.</title>
        <authorList>
            <person name="Stajich J.E."/>
            <person name="Carrillo J."/>
            <person name="Kijimoto T."/>
            <person name="Eskalen A."/>
            <person name="O'Donnell K."/>
            <person name="Kasson M."/>
        </authorList>
    </citation>
    <scope>NUCLEOTIDE SEQUENCE [LARGE SCALE GENOMIC DNA]</scope>
    <source>
        <strain evidence="2 3">UCR1854</strain>
    </source>
</reference>
<feature type="compositionally biased region" description="Pro residues" evidence="1">
    <location>
        <begin position="210"/>
        <end position="223"/>
    </location>
</feature>
<gene>
    <name evidence="2" type="ORF">BHE90_015852</name>
</gene>
<evidence type="ECO:0000313" key="2">
    <source>
        <dbReference type="EMBL" id="RTE69763.1"/>
    </source>
</evidence>
<feature type="region of interest" description="Disordered" evidence="1">
    <location>
        <begin position="342"/>
        <end position="362"/>
    </location>
</feature>
<proteinExistence type="predicted"/>
<name>A0A430L1Z4_9HYPO</name>
<dbReference type="Proteomes" id="UP000287124">
    <property type="component" value="Unassembled WGS sequence"/>
</dbReference>
<feature type="region of interest" description="Disordered" evidence="1">
    <location>
        <begin position="201"/>
        <end position="232"/>
    </location>
</feature>
<dbReference type="AlphaFoldDB" id="A0A430L1Z4"/>
<feature type="compositionally biased region" description="Polar residues" evidence="1">
    <location>
        <begin position="348"/>
        <end position="357"/>
    </location>
</feature>